<keyword evidence="3" id="KW-1185">Reference proteome</keyword>
<dbReference type="EMBL" id="QJTI01000003">
    <property type="protein sequence ID" value="PYF04602.1"/>
    <property type="molecule type" value="Genomic_DNA"/>
</dbReference>
<sequence>MASEPDDKPKKKLIHEMGQDLSALSVEELTERIAQLQAEIERLQTAMSMKRATRDAADRLFKTAR</sequence>
<organism evidence="2 3">
    <name type="scientific">Rhodopseudomonas faecalis</name>
    <dbReference type="NCBI Taxonomy" id="99655"/>
    <lineage>
        <taxon>Bacteria</taxon>
        <taxon>Pseudomonadati</taxon>
        <taxon>Pseudomonadota</taxon>
        <taxon>Alphaproteobacteria</taxon>
        <taxon>Hyphomicrobiales</taxon>
        <taxon>Nitrobacteraceae</taxon>
        <taxon>Rhodopseudomonas</taxon>
    </lineage>
</organism>
<proteinExistence type="predicted"/>
<dbReference type="Pfam" id="PF06698">
    <property type="entry name" value="DUF1192"/>
    <property type="match status" value="1"/>
</dbReference>
<dbReference type="RefSeq" id="WP_027278615.1">
    <property type="nucleotide sequence ID" value="NZ_QJTI01000003.1"/>
</dbReference>
<reference evidence="2 3" key="1">
    <citation type="submission" date="2018-06" db="EMBL/GenBank/DDBJ databases">
        <title>Genomic Encyclopedia of Archaeal and Bacterial Type Strains, Phase II (KMG-II): from individual species to whole genera.</title>
        <authorList>
            <person name="Goeker M."/>
        </authorList>
    </citation>
    <scope>NUCLEOTIDE SEQUENCE [LARGE SCALE GENOMIC DNA]</scope>
    <source>
        <strain evidence="2 3">JCM 11668</strain>
    </source>
</reference>
<evidence type="ECO:0000313" key="3">
    <source>
        <dbReference type="Proteomes" id="UP000248148"/>
    </source>
</evidence>
<dbReference type="Proteomes" id="UP000248148">
    <property type="component" value="Unassembled WGS sequence"/>
</dbReference>
<keyword evidence="1" id="KW-0175">Coiled coil</keyword>
<dbReference type="OrthoDB" id="7872350at2"/>
<gene>
    <name evidence="2" type="ORF">BJ122_103257</name>
</gene>
<accession>A0A318TIB3</accession>
<evidence type="ECO:0000256" key="1">
    <source>
        <dbReference type="SAM" id="Coils"/>
    </source>
</evidence>
<dbReference type="AlphaFoldDB" id="A0A318TIB3"/>
<evidence type="ECO:0000313" key="2">
    <source>
        <dbReference type="EMBL" id="PYF04602.1"/>
    </source>
</evidence>
<feature type="coiled-coil region" evidence="1">
    <location>
        <begin position="26"/>
        <end position="53"/>
    </location>
</feature>
<comment type="caution">
    <text evidence="2">The sequence shown here is derived from an EMBL/GenBank/DDBJ whole genome shotgun (WGS) entry which is preliminary data.</text>
</comment>
<protein>
    <submittedName>
        <fullName evidence="2">Uncharacterized small protein (DUF1192 family)</fullName>
    </submittedName>
</protein>
<name>A0A318TIB3_9BRAD</name>
<dbReference type="InterPro" id="IPR009579">
    <property type="entry name" value="DUF1192"/>
</dbReference>